<gene>
    <name evidence="1" type="ORF">Ahy_A08g037950</name>
</gene>
<sequence length="359" mass="40533">MVKLAGAWKNVVFTFRKPSLPNHGVVASSCFCTLAAKRVGTHSGTFHCDEALACFMLRLTQHFSNAHILRTRNPNVLETLDAVVDVGGVYDPKRHRYDHHQRGFDEVLGHGFATKLSSAGLVYKHYGLEIIAKVLQLDEGHPHVHQLYKAVYRNFVEAVDAVDNGVNQYDIEEPPKYVINTSLSSRIKRLNLDWMYSDQSPERENEAFHRAMSLAGDEFLDNVNYYAKSWLPARSIVMKCLAARETIDSSGEIIKLTRSCPWKFHIHELEKEMEISPSIKYVLYPDDRSEKWRLQAVVVSPARFESRKPLPSPWRGLENDKLSEVAGIPGCTFVHMSGFIGGNQTYEGALAMARASLKA</sequence>
<dbReference type="GO" id="GO:0005634">
    <property type="term" value="C:nucleus"/>
    <property type="evidence" value="ECO:0007669"/>
    <property type="project" value="TreeGrafter"/>
</dbReference>
<evidence type="ECO:0000313" key="2">
    <source>
        <dbReference type="Proteomes" id="UP000289738"/>
    </source>
</evidence>
<dbReference type="Pfam" id="PF03690">
    <property type="entry name" value="MYG1_exonuc"/>
    <property type="match status" value="1"/>
</dbReference>
<comment type="caution">
    <text evidence="1">The sequence shown here is derived from an EMBL/GenBank/DDBJ whole genome shotgun (WGS) entry which is preliminary data.</text>
</comment>
<protein>
    <submittedName>
        <fullName evidence="1">Uncharacterized protein</fullName>
    </submittedName>
</protein>
<organism evidence="1 2">
    <name type="scientific">Arachis hypogaea</name>
    <name type="common">Peanut</name>
    <dbReference type="NCBI Taxonomy" id="3818"/>
    <lineage>
        <taxon>Eukaryota</taxon>
        <taxon>Viridiplantae</taxon>
        <taxon>Streptophyta</taxon>
        <taxon>Embryophyta</taxon>
        <taxon>Tracheophyta</taxon>
        <taxon>Spermatophyta</taxon>
        <taxon>Magnoliopsida</taxon>
        <taxon>eudicotyledons</taxon>
        <taxon>Gunneridae</taxon>
        <taxon>Pentapetalae</taxon>
        <taxon>rosids</taxon>
        <taxon>fabids</taxon>
        <taxon>Fabales</taxon>
        <taxon>Fabaceae</taxon>
        <taxon>Papilionoideae</taxon>
        <taxon>50 kb inversion clade</taxon>
        <taxon>dalbergioids sensu lato</taxon>
        <taxon>Dalbergieae</taxon>
        <taxon>Pterocarpus clade</taxon>
        <taxon>Arachis</taxon>
    </lineage>
</organism>
<dbReference type="PANTHER" id="PTHR11215">
    <property type="entry name" value="METAL DEPENDENT HYDROLASE - RELATED"/>
    <property type="match status" value="1"/>
</dbReference>
<dbReference type="AlphaFoldDB" id="A0A445BS80"/>
<dbReference type="InterPro" id="IPR003226">
    <property type="entry name" value="MYG1_exonuclease"/>
</dbReference>
<dbReference type="GO" id="GO:0005737">
    <property type="term" value="C:cytoplasm"/>
    <property type="evidence" value="ECO:0007669"/>
    <property type="project" value="TreeGrafter"/>
</dbReference>
<dbReference type="PANTHER" id="PTHR11215:SF6">
    <property type="entry name" value="METAL-DEPENDENT PROTEIN HYDROLASE"/>
    <property type="match status" value="1"/>
</dbReference>
<evidence type="ECO:0000313" key="1">
    <source>
        <dbReference type="EMBL" id="RYR41554.1"/>
    </source>
</evidence>
<name>A0A445BS80_ARAHY</name>
<dbReference type="Proteomes" id="UP000289738">
    <property type="component" value="Chromosome A08"/>
</dbReference>
<dbReference type="OrthoDB" id="10265310at2759"/>
<proteinExistence type="predicted"/>
<dbReference type="EMBL" id="SDMP01000008">
    <property type="protein sequence ID" value="RYR41554.1"/>
    <property type="molecule type" value="Genomic_DNA"/>
</dbReference>
<dbReference type="STRING" id="3818.A0A445BS80"/>
<dbReference type="PROSITE" id="PS51257">
    <property type="entry name" value="PROKAR_LIPOPROTEIN"/>
    <property type="match status" value="1"/>
</dbReference>
<reference evidence="1 2" key="1">
    <citation type="submission" date="2019-01" db="EMBL/GenBank/DDBJ databases">
        <title>Sequencing of cultivated peanut Arachis hypogaea provides insights into genome evolution and oil improvement.</title>
        <authorList>
            <person name="Chen X."/>
        </authorList>
    </citation>
    <scope>NUCLEOTIDE SEQUENCE [LARGE SCALE GENOMIC DNA]</scope>
    <source>
        <strain evidence="2">cv. Fuhuasheng</strain>
        <tissue evidence="1">Leaves</tissue>
    </source>
</reference>
<accession>A0A445BS80</accession>
<keyword evidence="2" id="KW-1185">Reference proteome</keyword>